<feature type="transmembrane region" description="Helical" evidence="1">
    <location>
        <begin position="56"/>
        <end position="76"/>
    </location>
</feature>
<comment type="caution">
    <text evidence="2">The sequence shown here is derived from an EMBL/GenBank/DDBJ whole genome shotgun (WGS) entry which is preliminary data.</text>
</comment>
<keyword evidence="1" id="KW-1133">Transmembrane helix</keyword>
<accession>A0A1Y2EG00</accession>
<dbReference type="EMBL" id="MCFJ01000002">
    <property type="protein sequence ID" value="ORY70234.1"/>
    <property type="molecule type" value="Genomic_DNA"/>
</dbReference>
<gene>
    <name evidence="2" type="ORF">BCR38DRAFT_503520</name>
</gene>
<keyword evidence="1" id="KW-0812">Transmembrane</keyword>
<evidence type="ECO:0008006" key="4">
    <source>
        <dbReference type="Google" id="ProtNLM"/>
    </source>
</evidence>
<reference evidence="2 3" key="1">
    <citation type="submission" date="2016-07" db="EMBL/GenBank/DDBJ databases">
        <title>Pervasive Adenine N6-methylation of Active Genes in Fungi.</title>
        <authorList>
            <consortium name="DOE Joint Genome Institute"/>
            <person name="Mondo S.J."/>
            <person name="Dannebaum R.O."/>
            <person name="Kuo R.C."/>
            <person name="Labutti K."/>
            <person name="Haridas S."/>
            <person name="Kuo A."/>
            <person name="Salamov A."/>
            <person name="Ahrendt S.R."/>
            <person name="Lipzen A."/>
            <person name="Sullivan W."/>
            <person name="Andreopoulos W.B."/>
            <person name="Clum A."/>
            <person name="Lindquist E."/>
            <person name="Daum C."/>
            <person name="Ramamoorthy G.K."/>
            <person name="Gryganskyi A."/>
            <person name="Culley D."/>
            <person name="Magnuson J.K."/>
            <person name="James T.Y."/>
            <person name="O'Malley M.A."/>
            <person name="Stajich J.E."/>
            <person name="Spatafora J.W."/>
            <person name="Visel A."/>
            <person name="Grigoriev I.V."/>
        </authorList>
    </citation>
    <scope>NUCLEOTIDE SEQUENCE [LARGE SCALE GENOMIC DNA]</scope>
    <source>
        <strain evidence="2 3">CBS 129021</strain>
    </source>
</reference>
<dbReference type="GeneID" id="63781090"/>
<name>A0A1Y2EG00_9PEZI</name>
<dbReference type="STRING" id="1141098.A0A1Y2EG00"/>
<evidence type="ECO:0000256" key="1">
    <source>
        <dbReference type="SAM" id="Phobius"/>
    </source>
</evidence>
<dbReference type="AlphaFoldDB" id="A0A1Y2EG00"/>
<dbReference type="RefSeq" id="XP_040720184.1">
    <property type="nucleotide sequence ID" value="XM_040864878.1"/>
</dbReference>
<evidence type="ECO:0000313" key="2">
    <source>
        <dbReference type="EMBL" id="ORY70234.1"/>
    </source>
</evidence>
<dbReference type="Proteomes" id="UP000193689">
    <property type="component" value="Unassembled WGS sequence"/>
</dbReference>
<dbReference type="OrthoDB" id="444631at2759"/>
<organism evidence="2 3">
    <name type="scientific">Pseudomassariella vexata</name>
    <dbReference type="NCBI Taxonomy" id="1141098"/>
    <lineage>
        <taxon>Eukaryota</taxon>
        <taxon>Fungi</taxon>
        <taxon>Dikarya</taxon>
        <taxon>Ascomycota</taxon>
        <taxon>Pezizomycotina</taxon>
        <taxon>Sordariomycetes</taxon>
        <taxon>Xylariomycetidae</taxon>
        <taxon>Amphisphaeriales</taxon>
        <taxon>Pseudomassariaceae</taxon>
        <taxon>Pseudomassariella</taxon>
    </lineage>
</organism>
<feature type="transmembrane region" description="Helical" evidence="1">
    <location>
        <begin position="146"/>
        <end position="163"/>
    </location>
</feature>
<dbReference type="InParanoid" id="A0A1Y2EG00"/>
<feature type="transmembrane region" description="Helical" evidence="1">
    <location>
        <begin position="113"/>
        <end position="134"/>
    </location>
</feature>
<keyword evidence="3" id="KW-1185">Reference proteome</keyword>
<protein>
    <recommendedName>
        <fullName evidence="4">Integral membrane protein</fullName>
    </recommendedName>
</protein>
<keyword evidence="1" id="KW-0472">Membrane</keyword>
<sequence length="192" mass="21786">MDESHDSLAAVIEASATIKKPAFKITVGVCFGLALLSVVARAVIRLRTRRQLSLDDYLIFLAAAFLSAATGLMYHLCDEFYLSTAIQKDMSIVFRLDLQQFNAIVINAVQENATFLIIAWTTTFFVKFSFLAFFKGLIRLVDRIKYYYWTVVVFTVVSWMFLVSEPFILCSDFGYASCTLRHLTFAVCMCLN</sequence>
<proteinExistence type="predicted"/>
<feature type="transmembrane region" description="Helical" evidence="1">
    <location>
        <begin position="25"/>
        <end position="44"/>
    </location>
</feature>
<evidence type="ECO:0000313" key="3">
    <source>
        <dbReference type="Proteomes" id="UP000193689"/>
    </source>
</evidence>